<dbReference type="Proteomes" id="UP001454036">
    <property type="component" value="Unassembled WGS sequence"/>
</dbReference>
<accession>A0AAV3RDY4</accession>
<proteinExistence type="predicted"/>
<dbReference type="EMBL" id="BAABME010008641">
    <property type="protein sequence ID" value="GAA0173521.1"/>
    <property type="molecule type" value="Genomic_DNA"/>
</dbReference>
<keyword evidence="2" id="KW-1185">Reference proteome</keyword>
<sequence length="133" mass="14602">MKALVVCWSPYTNTLLLPHGEVPISLWDMYKLVGFLVAGHLMDVVIPSAECLSSSLDKSDRIPESCCFLLHAYHHLVSSYPDHSVFVANWIGLWSALPQGYTRPLTAEDNLAGSLSLPPCPRGSIPTHGSRND</sequence>
<evidence type="ECO:0000313" key="1">
    <source>
        <dbReference type="EMBL" id="GAA0173521.1"/>
    </source>
</evidence>
<evidence type="ECO:0008006" key="3">
    <source>
        <dbReference type="Google" id="ProtNLM"/>
    </source>
</evidence>
<dbReference type="AlphaFoldDB" id="A0AAV3RDY4"/>
<organism evidence="1 2">
    <name type="scientific">Lithospermum erythrorhizon</name>
    <name type="common">Purple gromwell</name>
    <name type="synonym">Lithospermum officinale var. erythrorhizon</name>
    <dbReference type="NCBI Taxonomy" id="34254"/>
    <lineage>
        <taxon>Eukaryota</taxon>
        <taxon>Viridiplantae</taxon>
        <taxon>Streptophyta</taxon>
        <taxon>Embryophyta</taxon>
        <taxon>Tracheophyta</taxon>
        <taxon>Spermatophyta</taxon>
        <taxon>Magnoliopsida</taxon>
        <taxon>eudicotyledons</taxon>
        <taxon>Gunneridae</taxon>
        <taxon>Pentapetalae</taxon>
        <taxon>asterids</taxon>
        <taxon>lamiids</taxon>
        <taxon>Boraginales</taxon>
        <taxon>Boraginaceae</taxon>
        <taxon>Boraginoideae</taxon>
        <taxon>Lithospermeae</taxon>
        <taxon>Lithospermum</taxon>
    </lineage>
</organism>
<protein>
    <recommendedName>
        <fullName evidence="3">Aminotransferase-like plant mobile domain-containing protein</fullName>
    </recommendedName>
</protein>
<reference evidence="1 2" key="1">
    <citation type="submission" date="2024-01" db="EMBL/GenBank/DDBJ databases">
        <title>The complete chloroplast genome sequence of Lithospermum erythrorhizon: insights into the phylogenetic relationship among Boraginaceae species and the maternal lineages of purple gromwells.</title>
        <authorList>
            <person name="Okada T."/>
            <person name="Watanabe K."/>
        </authorList>
    </citation>
    <scope>NUCLEOTIDE SEQUENCE [LARGE SCALE GENOMIC DNA]</scope>
</reference>
<name>A0AAV3RDY4_LITER</name>
<comment type="caution">
    <text evidence="1">The sequence shown here is derived from an EMBL/GenBank/DDBJ whole genome shotgun (WGS) entry which is preliminary data.</text>
</comment>
<gene>
    <name evidence="1" type="ORF">LIER_27118</name>
</gene>
<evidence type="ECO:0000313" key="2">
    <source>
        <dbReference type="Proteomes" id="UP001454036"/>
    </source>
</evidence>